<gene>
    <name evidence="1" type="ORF">BDV96DRAFT_329989</name>
</gene>
<sequence>MPHTLMTLPRELRDKICTFAILARKNDPPELDQNFWQLIADRESYPSAPPLRTWTSPNLIRYLPSSYHASSTPLLLVNRQLCAETEQNLRILKGARTYETDVIVLDEIILVTTFLRVPVLARTIDTSYVTFRIAGNYCTDPAAYEGFPDYKGFQVAPGLGPAMAWQIYGVLERFFLVGPTGANRHLDENRSVSIKSLDINIETPPDVESWRFGPPRSSDWFALEEEDHVLDPGDLKDFVYVNIRHMLGMVAITGGFGNMFHEHLDEVVVRLDGKECKRYDVAKMFQELEFGPNAFTADRGAFEAWKAMATQKRKKSGLRVLE</sequence>
<accession>A0A6A5YHM3</accession>
<dbReference type="AlphaFoldDB" id="A0A6A5YHM3"/>
<proteinExistence type="predicted"/>
<dbReference type="OrthoDB" id="2823490at2759"/>
<protein>
    <submittedName>
        <fullName evidence="1">Uncharacterized protein</fullName>
    </submittedName>
</protein>
<evidence type="ECO:0000313" key="1">
    <source>
        <dbReference type="EMBL" id="KAF2106545.1"/>
    </source>
</evidence>
<evidence type="ECO:0000313" key="2">
    <source>
        <dbReference type="Proteomes" id="UP000799770"/>
    </source>
</evidence>
<organism evidence="1 2">
    <name type="scientific">Lophiotrema nucula</name>
    <dbReference type="NCBI Taxonomy" id="690887"/>
    <lineage>
        <taxon>Eukaryota</taxon>
        <taxon>Fungi</taxon>
        <taxon>Dikarya</taxon>
        <taxon>Ascomycota</taxon>
        <taxon>Pezizomycotina</taxon>
        <taxon>Dothideomycetes</taxon>
        <taxon>Pleosporomycetidae</taxon>
        <taxon>Pleosporales</taxon>
        <taxon>Lophiotremataceae</taxon>
        <taxon>Lophiotrema</taxon>
    </lineage>
</organism>
<reference evidence="1" key="1">
    <citation type="journal article" date="2020" name="Stud. Mycol.">
        <title>101 Dothideomycetes genomes: a test case for predicting lifestyles and emergence of pathogens.</title>
        <authorList>
            <person name="Haridas S."/>
            <person name="Albert R."/>
            <person name="Binder M."/>
            <person name="Bloem J."/>
            <person name="Labutti K."/>
            <person name="Salamov A."/>
            <person name="Andreopoulos B."/>
            <person name="Baker S."/>
            <person name="Barry K."/>
            <person name="Bills G."/>
            <person name="Bluhm B."/>
            <person name="Cannon C."/>
            <person name="Castanera R."/>
            <person name="Culley D."/>
            <person name="Daum C."/>
            <person name="Ezra D."/>
            <person name="Gonzalez J."/>
            <person name="Henrissat B."/>
            <person name="Kuo A."/>
            <person name="Liang C."/>
            <person name="Lipzen A."/>
            <person name="Lutzoni F."/>
            <person name="Magnuson J."/>
            <person name="Mondo S."/>
            <person name="Nolan M."/>
            <person name="Ohm R."/>
            <person name="Pangilinan J."/>
            <person name="Park H.-J."/>
            <person name="Ramirez L."/>
            <person name="Alfaro M."/>
            <person name="Sun H."/>
            <person name="Tritt A."/>
            <person name="Yoshinaga Y."/>
            <person name="Zwiers L.-H."/>
            <person name="Turgeon B."/>
            <person name="Goodwin S."/>
            <person name="Spatafora J."/>
            <person name="Crous P."/>
            <person name="Grigoriev I."/>
        </authorList>
    </citation>
    <scope>NUCLEOTIDE SEQUENCE</scope>
    <source>
        <strain evidence="1">CBS 627.86</strain>
    </source>
</reference>
<keyword evidence="2" id="KW-1185">Reference proteome</keyword>
<dbReference type="Proteomes" id="UP000799770">
    <property type="component" value="Unassembled WGS sequence"/>
</dbReference>
<dbReference type="EMBL" id="ML977361">
    <property type="protein sequence ID" value="KAF2106545.1"/>
    <property type="molecule type" value="Genomic_DNA"/>
</dbReference>
<name>A0A6A5YHM3_9PLEO</name>